<accession>A0A410FWP1</accession>
<dbReference type="EMBL" id="CP034928">
    <property type="protein sequence ID" value="QAA77402.1"/>
    <property type="molecule type" value="Genomic_DNA"/>
</dbReference>
<evidence type="ECO:0000313" key="1">
    <source>
        <dbReference type="EMBL" id="QAA77402.1"/>
    </source>
</evidence>
<dbReference type="KEGG" id="bih:BIP78_1638"/>
<proteinExistence type="predicted"/>
<dbReference type="Proteomes" id="UP000287233">
    <property type="component" value="Chromosome"/>
</dbReference>
<evidence type="ECO:0008006" key="3">
    <source>
        <dbReference type="Google" id="ProtNLM"/>
    </source>
</evidence>
<name>A0A410FWP1_BIPS1</name>
<sequence>MGLDDLVRRRLLRPHVADRAEVRSLLLAALRRCEDASNPSVHAETRLEQAYHAVLSCALVALRVKGYRPGRGAGIHDLTLQTLAETLQLEPERIDYYQALRRQRHQCLYEGFRALTDADVNEAVGEARRLVGETISWLHNHHSRVAPDDLPDVIS</sequence>
<dbReference type="Gene3D" id="1.20.120.330">
    <property type="entry name" value="Nucleotidyltransferases domain 2"/>
    <property type="match status" value="1"/>
</dbReference>
<reference evidence="2" key="1">
    <citation type="submission" date="2018-12" db="EMBL/GenBank/DDBJ databases">
        <title>Complete genome sequence of an uncultured bacterium of the candidate phylum Bipolaricaulota.</title>
        <authorList>
            <person name="Kadnikov V.V."/>
            <person name="Mardanov A.V."/>
            <person name="Beletsky A.V."/>
            <person name="Frank Y.A."/>
            <person name="Karnachuk O.V."/>
            <person name="Ravin N.V."/>
        </authorList>
    </citation>
    <scope>NUCLEOTIDE SEQUENCE [LARGE SCALE GENOMIC DNA]</scope>
</reference>
<dbReference type="AlphaFoldDB" id="A0A410FWP1"/>
<gene>
    <name evidence="1" type="ORF">BIP78_1638</name>
</gene>
<protein>
    <recommendedName>
        <fullName evidence="3">HEPN domain-containing protein</fullName>
    </recommendedName>
</protein>
<evidence type="ECO:0000313" key="2">
    <source>
        <dbReference type="Proteomes" id="UP000287233"/>
    </source>
</evidence>
<organism evidence="1 2">
    <name type="scientific">Bipolaricaulis sibiricus</name>
    <dbReference type="NCBI Taxonomy" id="2501609"/>
    <lineage>
        <taxon>Bacteria</taxon>
        <taxon>Candidatus Bipolaricaulota</taxon>
        <taxon>Candidatus Bipolaricaulia</taxon>
        <taxon>Candidatus Bipolaricaulales</taxon>
        <taxon>Candidatus Bipolaricaulaceae</taxon>
        <taxon>Candidatus Bipolaricaulis</taxon>
    </lineage>
</organism>